<protein>
    <submittedName>
        <fullName evidence="3">Uncharacterized protein</fullName>
    </submittedName>
</protein>
<sequence>MEDYQGRRGVQAISAMDTLASGRLITRGLKRLMYFQRDFLERSSVEEIAHTFIHEVTHSALGTHDEGGSEATEITLSYFLNTLGRKGISIDQSAEANAHYFSLLGALHLNRADYQRRKTLLLSGLSPHRGRLPASRAPTRRQTP</sequence>
<feature type="region of interest" description="Disordered" evidence="1">
    <location>
        <begin position="125"/>
        <end position="144"/>
    </location>
</feature>
<reference evidence="2 5" key="1">
    <citation type="submission" date="2015-01" db="EMBL/GenBank/DDBJ databases">
        <title>Genome Sequence of Pseudomonas antarctica CMS 35.</title>
        <authorList>
            <person name="Voget S."/>
            <person name="Chow J."/>
            <person name="Daniel R."/>
            <person name="Streit W."/>
        </authorList>
    </citation>
    <scope>NUCLEOTIDE SEQUENCE [LARGE SCALE GENOMIC DNA]</scope>
    <source>
        <strain evidence="2 5">CMS 35</strain>
    </source>
</reference>
<dbReference type="Proteomes" id="UP000182470">
    <property type="component" value="Chromosome I"/>
</dbReference>
<organism evidence="3 4">
    <name type="scientific">Pseudomonas antarctica</name>
    <dbReference type="NCBI Taxonomy" id="219572"/>
    <lineage>
        <taxon>Bacteria</taxon>
        <taxon>Pseudomonadati</taxon>
        <taxon>Pseudomonadota</taxon>
        <taxon>Gammaproteobacteria</taxon>
        <taxon>Pseudomonadales</taxon>
        <taxon>Pseudomonadaceae</taxon>
        <taxon>Pseudomonas</taxon>
    </lineage>
</organism>
<name>A0A1G9VKI0_9PSED</name>
<keyword evidence="5" id="KW-1185">Reference proteome</keyword>
<evidence type="ECO:0000313" key="5">
    <source>
        <dbReference type="Proteomes" id="UP000748067"/>
    </source>
</evidence>
<evidence type="ECO:0000313" key="2">
    <source>
        <dbReference type="EMBL" id="KAF2408914.1"/>
    </source>
</evidence>
<proteinExistence type="predicted"/>
<accession>A0A1G9VKI0</accession>
<evidence type="ECO:0000256" key="1">
    <source>
        <dbReference type="SAM" id="MobiDB-lite"/>
    </source>
</evidence>
<reference evidence="3 4" key="2">
    <citation type="submission" date="2016-10" db="EMBL/GenBank/DDBJ databases">
        <authorList>
            <person name="de Groot N.N."/>
        </authorList>
    </citation>
    <scope>NUCLEOTIDE SEQUENCE [LARGE SCALE GENOMIC DNA]</scope>
    <source>
        <strain evidence="3 4">BS2772</strain>
    </source>
</reference>
<evidence type="ECO:0000313" key="4">
    <source>
        <dbReference type="Proteomes" id="UP000182470"/>
    </source>
</evidence>
<dbReference type="AlphaFoldDB" id="A0A1G9VKI0"/>
<dbReference type="EMBL" id="LT629704">
    <property type="protein sequence ID" value="SDM72573.1"/>
    <property type="molecule type" value="Genomic_DNA"/>
</dbReference>
<gene>
    <name evidence="2" type="ORF">PSAN_13190</name>
    <name evidence="3" type="ORF">SAMN04490179_0659</name>
</gene>
<dbReference type="EMBL" id="JXDI01000001">
    <property type="protein sequence ID" value="KAF2408914.1"/>
    <property type="molecule type" value="Genomic_DNA"/>
</dbReference>
<evidence type="ECO:0000313" key="3">
    <source>
        <dbReference type="EMBL" id="SDM72573.1"/>
    </source>
</evidence>
<dbReference type="Proteomes" id="UP000748067">
    <property type="component" value="Unassembled WGS sequence"/>
</dbReference>